<keyword evidence="2" id="KW-1185">Reference proteome</keyword>
<evidence type="ECO:0000313" key="2">
    <source>
        <dbReference type="Proteomes" id="UP001249851"/>
    </source>
</evidence>
<dbReference type="Proteomes" id="UP001249851">
    <property type="component" value="Unassembled WGS sequence"/>
</dbReference>
<protein>
    <submittedName>
        <fullName evidence="1">Uncharacterized protein</fullName>
    </submittedName>
</protein>
<dbReference type="EMBL" id="JARQWQ010000018">
    <property type="protein sequence ID" value="KAK2566025.1"/>
    <property type="molecule type" value="Genomic_DNA"/>
</dbReference>
<evidence type="ECO:0000313" key="1">
    <source>
        <dbReference type="EMBL" id="KAK2566025.1"/>
    </source>
</evidence>
<dbReference type="AlphaFoldDB" id="A0AAD9QRI1"/>
<proteinExistence type="predicted"/>
<name>A0AAD9QRI1_ACRCE</name>
<gene>
    <name evidence="1" type="ORF">P5673_010348</name>
</gene>
<accession>A0AAD9QRI1</accession>
<sequence>MFWFQRRKYQVKEANGKRSNSYEANYQSNGENDQDKKIDSSINCFSYANCDVFYDIRWVLEECKRQRLAEKREQIFLEKRGILMEKVAKIEIELQEALKYRQMTMADIIKTGLRKVTLENDVKAMQKKIEFFRNDLGRDPNPLKTWRENLRLIRSQNDMDKAVPQPPLFPILDFEEGELIWQLSDDNLEDDNVNWQLEEEGTVAATYL</sequence>
<organism evidence="1 2">
    <name type="scientific">Acropora cervicornis</name>
    <name type="common">Staghorn coral</name>
    <dbReference type="NCBI Taxonomy" id="6130"/>
    <lineage>
        <taxon>Eukaryota</taxon>
        <taxon>Metazoa</taxon>
        <taxon>Cnidaria</taxon>
        <taxon>Anthozoa</taxon>
        <taxon>Hexacorallia</taxon>
        <taxon>Scleractinia</taxon>
        <taxon>Astrocoeniina</taxon>
        <taxon>Acroporidae</taxon>
        <taxon>Acropora</taxon>
    </lineage>
</organism>
<reference evidence="1" key="1">
    <citation type="journal article" date="2023" name="G3 (Bethesda)">
        <title>Whole genome assembly and annotation of the endangered Caribbean coral Acropora cervicornis.</title>
        <authorList>
            <person name="Selwyn J.D."/>
            <person name="Vollmer S.V."/>
        </authorList>
    </citation>
    <scope>NUCLEOTIDE SEQUENCE</scope>
    <source>
        <strain evidence="1">K2</strain>
    </source>
</reference>
<comment type="caution">
    <text evidence="1">The sequence shown here is derived from an EMBL/GenBank/DDBJ whole genome shotgun (WGS) entry which is preliminary data.</text>
</comment>
<reference evidence="1" key="2">
    <citation type="journal article" date="2023" name="Science">
        <title>Genomic signatures of disease resistance in endangered staghorn corals.</title>
        <authorList>
            <person name="Vollmer S.V."/>
            <person name="Selwyn J.D."/>
            <person name="Despard B.A."/>
            <person name="Roesel C.L."/>
        </authorList>
    </citation>
    <scope>NUCLEOTIDE SEQUENCE</scope>
    <source>
        <strain evidence="1">K2</strain>
    </source>
</reference>